<feature type="compositionally biased region" description="Basic residues" evidence="10">
    <location>
        <begin position="156"/>
        <end position="170"/>
    </location>
</feature>
<feature type="domain" description="Peptidase S1" evidence="12">
    <location>
        <begin position="251"/>
        <end position="484"/>
    </location>
</feature>
<dbReference type="OrthoDB" id="6380398at2759"/>
<evidence type="ECO:0000256" key="10">
    <source>
        <dbReference type="SAM" id="MobiDB-lite"/>
    </source>
</evidence>
<keyword evidence="4" id="KW-0378">Hydrolase</keyword>
<comment type="function">
    <text evidence="8">Fibrinolytic activity; shows preferential cleavage of Arg-Gly bonds in all three fibrinogen chains. Contact with the caterpillars causes severe bleeding, due the anticoagulant effect of the protein.</text>
</comment>
<dbReference type="GO" id="GO:0004252">
    <property type="term" value="F:serine-type endopeptidase activity"/>
    <property type="evidence" value="ECO:0007669"/>
    <property type="project" value="InterPro"/>
</dbReference>
<dbReference type="FunFam" id="2.40.10.10:FF:000068">
    <property type="entry name" value="transmembrane protease serine 2"/>
    <property type="match status" value="1"/>
</dbReference>
<keyword evidence="14" id="KW-1185">Reference proteome</keyword>
<dbReference type="Pfam" id="PF00089">
    <property type="entry name" value="Trypsin"/>
    <property type="match status" value="1"/>
</dbReference>
<dbReference type="Proteomes" id="UP000838878">
    <property type="component" value="Chromosome 12"/>
</dbReference>
<evidence type="ECO:0000256" key="1">
    <source>
        <dbReference type="ARBA" id="ARBA00004239"/>
    </source>
</evidence>
<feature type="region of interest" description="Disordered" evidence="10">
    <location>
        <begin position="131"/>
        <end position="216"/>
    </location>
</feature>
<sequence length="514" mass="59227">MKPLLVLLLVSTLQIVLKCEDKIFKSYSNQVKIPIQRNIKIINARKFEKLRALESRKANTKKENIENNMYTVFPPISEMRLLGVPDEVLVQEQPFVSRNSRVKKVLPVYKHSIFRKKRSIDNINTATNQTVRKKTVRRKKLITSMKDDTKNSTGKVQKRNNKKRKSKSKPSKREVPFVIKKAKRSRRLNNTKTKISRQAKTRSSHNLKYTSRPKKNISPRFKDAILKKITDLNLKRDGKYPKERKVRNRRLIAARDAMIQDYPYVVSIQKNDEHWCAGAILNPRLVITTANCVWKSRSISRMRVRAGSRYMERGGQVAKIYEVVKHPSWNIRSYPDNDVALLLLDRNIKFSDSVHGVDLPNRAMWPVFEDAWVTSWGAERRDGVFQNVGVTLHVYHARLLDHAKCNNVTQRFGVTVTRNFICLAQTGRRAPCTRDTGAPAVSDGILWGLASWGIRKLCGTERFPAMFSYLGSQSNLDFITNATHYLMSDKRFYPYPDRFPVNVALPKASTAGTI</sequence>
<dbReference type="PANTHER" id="PTHR24276:SF91">
    <property type="entry name" value="AT26814P-RELATED"/>
    <property type="match status" value="1"/>
</dbReference>
<proteinExistence type="predicted"/>
<evidence type="ECO:0000256" key="3">
    <source>
        <dbReference type="ARBA" id="ARBA00022670"/>
    </source>
</evidence>
<keyword evidence="2" id="KW-0800">Toxin</keyword>
<dbReference type="AlphaFoldDB" id="A0A8J9V8G3"/>
<dbReference type="InterPro" id="IPR050430">
    <property type="entry name" value="Peptidase_S1"/>
</dbReference>
<feature type="compositionally biased region" description="Basic residues" evidence="10">
    <location>
        <begin position="180"/>
        <end position="216"/>
    </location>
</feature>
<evidence type="ECO:0000256" key="9">
    <source>
        <dbReference type="ARBA" id="ARBA00084094"/>
    </source>
</evidence>
<keyword evidence="11" id="KW-0732">Signal</keyword>
<gene>
    <name evidence="13" type="ORF">BINO364_LOCUS4467</name>
</gene>
<keyword evidence="5" id="KW-0720">Serine protease</keyword>
<feature type="non-terminal residue" evidence="13">
    <location>
        <position position="514"/>
    </location>
</feature>
<dbReference type="EMBL" id="OV170232">
    <property type="protein sequence ID" value="CAH0717913.1"/>
    <property type="molecule type" value="Genomic_DNA"/>
</dbReference>
<dbReference type="PROSITE" id="PS50240">
    <property type="entry name" value="TRYPSIN_DOM"/>
    <property type="match status" value="1"/>
</dbReference>
<feature type="signal peptide" evidence="11">
    <location>
        <begin position="1"/>
        <end position="18"/>
    </location>
</feature>
<evidence type="ECO:0000256" key="5">
    <source>
        <dbReference type="ARBA" id="ARBA00022825"/>
    </source>
</evidence>
<organism evidence="13 14">
    <name type="scientific">Brenthis ino</name>
    <name type="common">lesser marbled fritillary</name>
    <dbReference type="NCBI Taxonomy" id="405034"/>
    <lineage>
        <taxon>Eukaryota</taxon>
        <taxon>Metazoa</taxon>
        <taxon>Ecdysozoa</taxon>
        <taxon>Arthropoda</taxon>
        <taxon>Hexapoda</taxon>
        <taxon>Insecta</taxon>
        <taxon>Pterygota</taxon>
        <taxon>Neoptera</taxon>
        <taxon>Endopterygota</taxon>
        <taxon>Lepidoptera</taxon>
        <taxon>Glossata</taxon>
        <taxon>Ditrysia</taxon>
        <taxon>Papilionoidea</taxon>
        <taxon>Nymphalidae</taxon>
        <taxon>Heliconiinae</taxon>
        <taxon>Argynnini</taxon>
        <taxon>Brenthis</taxon>
    </lineage>
</organism>
<accession>A0A8J9V8G3</accession>
<keyword evidence="9" id="KW-1205">Fibrinolytic toxin</keyword>
<evidence type="ECO:0000259" key="12">
    <source>
        <dbReference type="PROSITE" id="PS50240"/>
    </source>
</evidence>
<dbReference type="CDD" id="cd00190">
    <property type="entry name" value="Tryp_SPc"/>
    <property type="match status" value="1"/>
</dbReference>
<evidence type="ECO:0000256" key="7">
    <source>
        <dbReference type="ARBA" id="ARBA00023240"/>
    </source>
</evidence>
<name>A0A8J9V8G3_9NEOP</name>
<evidence type="ECO:0000313" key="13">
    <source>
        <dbReference type="EMBL" id="CAH0717913.1"/>
    </source>
</evidence>
<evidence type="ECO:0000256" key="11">
    <source>
        <dbReference type="SAM" id="SignalP"/>
    </source>
</evidence>
<evidence type="ECO:0000256" key="2">
    <source>
        <dbReference type="ARBA" id="ARBA00022656"/>
    </source>
</evidence>
<keyword evidence="7" id="KW-1199">Hemostasis impairing toxin</keyword>
<feature type="compositionally biased region" description="Basic residues" evidence="10">
    <location>
        <begin position="131"/>
        <end position="141"/>
    </location>
</feature>
<reference evidence="13" key="1">
    <citation type="submission" date="2021-12" db="EMBL/GenBank/DDBJ databases">
        <authorList>
            <person name="Martin H S."/>
        </authorList>
    </citation>
    <scope>NUCLEOTIDE SEQUENCE</scope>
</reference>
<evidence type="ECO:0000313" key="14">
    <source>
        <dbReference type="Proteomes" id="UP000838878"/>
    </source>
</evidence>
<dbReference type="GO" id="GO:0005576">
    <property type="term" value="C:extracellular region"/>
    <property type="evidence" value="ECO:0007669"/>
    <property type="project" value="UniProtKB-SubCell"/>
</dbReference>
<dbReference type="InterPro" id="IPR043504">
    <property type="entry name" value="Peptidase_S1_PA_chymotrypsin"/>
</dbReference>
<dbReference type="GO" id="GO:0090729">
    <property type="term" value="F:toxin activity"/>
    <property type="evidence" value="ECO:0007669"/>
    <property type="project" value="UniProtKB-KW"/>
</dbReference>
<dbReference type="InterPro" id="IPR009003">
    <property type="entry name" value="Peptidase_S1_PA"/>
</dbReference>
<dbReference type="InterPro" id="IPR001254">
    <property type="entry name" value="Trypsin_dom"/>
</dbReference>
<evidence type="ECO:0000256" key="4">
    <source>
        <dbReference type="ARBA" id="ARBA00022801"/>
    </source>
</evidence>
<evidence type="ECO:0000256" key="6">
    <source>
        <dbReference type="ARBA" id="ARBA00023157"/>
    </source>
</evidence>
<dbReference type="SUPFAM" id="SSF50494">
    <property type="entry name" value="Trypsin-like serine proteases"/>
    <property type="match status" value="1"/>
</dbReference>
<keyword evidence="3" id="KW-0645">Protease</keyword>
<dbReference type="Gene3D" id="2.40.10.10">
    <property type="entry name" value="Trypsin-like serine proteases"/>
    <property type="match status" value="1"/>
</dbReference>
<dbReference type="SMART" id="SM00020">
    <property type="entry name" value="Tryp_SPc"/>
    <property type="match status" value="1"/>
</dbReference>
<protein>
    <recommendedName>
        <fullName evidence="12">Peptidase S1 domain-containing protein</fullName>
    </recommendedName>
</protein>
<dbReference type="PANTHER" id="PTHR24276">
    <property type="entry name" value="POLYSERASE-RELATED"/>
    <property type="match status" value="1"/>
</dbReference>
<comment type="subcellular location">
    <subcellularLocation>
        <location evidence="1">Secreted</location>
        <location evidence="1">Extracellular space</location>
    </subcellularLocation>
</comment>
<feature type="chain" id="PRO_5035462417" description="Peptidase S1 domain-containing protein" evidence="11">
    <location>
        <begin position="19"/>
        <end position="514"/>
    </location>
</feature>
<keyword evidence="6" id="KW-1015">Disulfide bond</keyword>
<dbReference type="GO" id="GO:0006508">
    <property type="term" value="P:proteolysis"/>
    <property type="evidence" value="ECO:0007669"/>
    <property type="project" value="UniProtKB-KW"/>
</dbReference>
<evidence type="ECO:0000256" key="8">
    <source>
        <dbReference type="ARBA" id="ARBA00055534"/>
    </source>
</evidence>